<sequence length="290" mass="29785">MIYPHADALDTALATLTVPHREAIAAAQARQDRLTKPRGSLGRLEEIAVFMAGWQGREVPRLDRAACIVFAGNHGVVAQGVSAFPAEVTAQMVANFETGGAAINALAGAAGMELAIVPIALENPTQDFTQGPAMSAIECLQALSIGAAAVDPGLDLLLVGEMGIGNTTAAAALCALALGGSGSGWVGAGTGLDEHGVRRKARVVDQALQLHHDAPRKPLETLRRVGGREIAAMAGAILRARELRIPVMLDGFIATSALAPLVATAPGLAAHCLAGHTSREPGHARLLARL</sequence>
<dbReference type="RefSeq" id="WP_244016579.1">
    <property type="nucleotide sequence ID" value="NZ_JALHLF010000003.1"/>
</dbReference>
<keyword evidence="6 10" id="KW-0328">Glycosyltransferase</keyword>
<dbReference type="EC" id="2.4.2.21" evidence="3 9"/>
<organism evidence="10 11">
    <name type="scientific">Novosphingobium organovorum</name>
    <dbReference type="NCBI Taxonomy" id="2930092"/>
    <lineage>
        <taxon>Bacteria</taxon>
        <taxon>Pseudomonadati</taxon>
        <taxon>Pseudomonadota</taxon>
        <taxon>Alphaproteobacteria</taxon>
        <taxon>Sphingomonadales</taxon>
        <taxon>Sphingomonadaceae</taxon>
        <taxon>Novosphingobium</taxon>
    </lineage>
</organism>
<evidence type="ECO:0000256" key="5">
    <source>
        <dbReference type="ARBA" id="ARBA00022573"/>
    </source>
</evidence>
<keyword evidence="5" id="KW-0169">Cobalamin biosynthesis</keyword>
<reference evidence="10" key="1">
    <citation type="submission" date="2022-03" db="EMBL/GenBank/DDBJ databases">
        <title>Identification of a novel bacterium isolated from mangrove sediments.</title>
        <authorList>
            <person name="Pan X."/>
        </authorList>
    </citation>
    <scope>NUCLEOTIDE SEQUENCE</scope>
    <source>
        <strain evidence="10">B1949</strain>
    </source>
</reference>
<comment type="caution">
    <text evidence="10">The sequence shown here is derived from an EMBL/GenBank/DDBJ whole genome shotgun (WGS) entry which is preliminary data.</text>
</comment>
<dbReference type="Gene3D" id="1.10.1610.10">
    <property type="match status" value="1"/>
</dbReference>
<evidence type="ECO:0000256" key="7">
    <source>
        <dbReference type="ARBA" id="ARBA00022679"/>
    </source>
</evidence>
<dbReference type="CDD" id="cd02439">
    <property type="entry name" value="DMB-PRT_CobT"/>
    <property type="match status" value="1"/>
</dbReference>
<name>A0ABT0B8W2_9SPHN</name>
<evidence type="ECO:0000256" key="9">
    <source>
        <dbReference type="NCBIfam" id="TIGR03160"/>
    </source>
</evidence>
<dbReference type="NCBIfam" id="NF000996">
    <property type="entry name" value="PRK00105.1"/>
    <property type="match status" value="1"/>
</dbReference>
<comment type="similarity">
    <text evidence="2">Belongs to the CobT family.</text>
</comment>
<dbReference type="Gene3D" id="3.40.50.10210">
    <property type="match status" value="1"/>
</dbReference>
<dbReference type="Pfam" id="PF02277">
    <property type="entry name" value="DBI_PRT"/>
    <property type="match status" value="1"/>
</dbReference>
<dbReference type="PANTHER" id="PTHR43463:SF1">
    <property type="entry name" value="NICOTINATE-NUCLEOTIDE--DIMETHYLBENZIMIDAZOLE PHOSPHORIBOSYLTRANSFERASE"/>
    <property type="match status" value="1"/>
</dbReference>
<evidence type="ECO:0000313" key="10">
    <source>
        <dbReference type="EMBL" id="MCJ2181468.1"/>
    </source>
</evidence>
<dbReference type="InterPro" id="IPR036087">
    <property type="entry name" value="Nict_dMeBzImd_PRibTrfase_sf"/>
</dbReference>
<evidence type="ECO:0000313" key="11">
    <source>
        <dbReference type="Proteomes" id="UP001162881"/>
    </source>
</evidence>
<dbReference type="Proteomes" id="UP001162881">
    <property type="component" value="Unassembled WGS sequence"/>
</dbReference>
<evidence type="ECO:0000256" key="1">
    <source>
        <dbReference type="ARBA" id="ARBA00005049"/>
    </source>
</evidence>
<comment type="pathway">
    <text evidence="1">Nucleoside biosynthesis; alpha-ribazole biosynthesis; alpha-ribazole from 5,6-dimethylbenzimidazole: step 1/2.</text>
</comment>
<dbReference type="InterPro" id="IPR003200">
    <property type="entry name" value="Nict_dMeBzImd_PRibTrfase"/>
</dbReference>
<proteinExistence type="inferred from homology"/>
<evidence type="ECO:0000256" key="3">
    <source>
        <dbReference type="ARBA" id="ARBA00011991"/>
    </source>
</evidence>
<protein>
    <recommendedName>
        <fullName evidence="4 9">Nicotinate-nucleotide--dimethylbenzimidazole phosphoribosyltransferase</fullName>
        <ecNumber evidence="3 9">2.4.2.21</ecNumber>
    </recommendedName>
</protein>
<dbReference type="InterPro" id="IPR023195">
    <property type="entry name" value="Nict_dMeBzImd_PRibTrfase_N"/>
</dbReference>
<dbReference type="PANTHER" id="PTHR43463">
    <property type="entry name" value="NICOTINATE-NUCLEOTIDE--DIMETHYLBENZIMIDAZOLE PHOSPHORIBOSYLTRANSFERASE"/>
    <property type="match status" value="1"/>
</dbReference>
<accession>A0ABT0B8W2</accession>
<evidence type="ECO:0000256" key="6">
    <source>
        <dbReference type="ARBA" id="ARBA00022676"/>
    </source>
</evidence>
<dbReference type="GO" id="GO:0008939">
    <property type="term" value="F:nicotinate-nucleotide-dimethylbenzimidazole phosphoribosyltransferase activity"/>
    <property type="evidence" value="ECO:0007669"/>
    <property type="project" value="UniProtKB-EC"/>
</dbReference>
<evidence type="ECO:0000256" key="2">
    <source>
        <dbReference type="ARBA" id="ARBA00007110"/>
    </source>
</evidence>
<keyword evidence="7 10" id="KW-0808">Transferase</keyword>
<evidence type="ECO:0000256" key="8">
    <source>
        <dbReference type="ARBA" id="ARBA00047340"/>
    </source>
</evidence>
<gene>
    <name evidence="10" type="primary">cobT</name>
    <name evidence="10" type="ORF">MTR62_01910</name>
</gene>
<dbReference type="SUPFAM" id="SSF52733">
    <property type="entry name" value="Nicotinate mononucleotide:5,6-dimethylbenzimidazole phosphoribosyltransferase (CobT)"/>
    <property type="match status" value="1"/>
</dbReference>
<evidence type="ECO:0000256" key="4">
    <source>
        <dbReference type="ARBA" id="ARBA00015486"/>
    </source>
</evidence>
<keyword evidence="11" id="KW-1185">Reference proteome</keyword>
<dbReference type="InterPro" id="IPR017846">
    <property type="entry name" value="Nict_dMeBzImd_PRibTrfase_bact"/>
</dbReference>
<feature type="non-terminal residue" evidence="10">
    <location>
        <position position="290"/>
    </location>
</feature>
<dbReference type="EMBL" id="JALHLF010000003">
    <property type="protein sequence ID" value="MCJ2181468.1"/>
    <property type="molecule type" value="Genomic_DNA"/>
</dbReference>
<dbReference type="NCBIfam" id="TIGR03160">
    <property type="entry name" value="cobT_DBIPRT"/>
    <property type="match status" value="1"/>
</dbReference>
<comment type="catalytic activity">
    <reaction evidence="8">
        <text>5,6-dimethylbenzimidazole + nicotinate beta-D-ribonucleotide = alpha-ribazole 5'-phosphate + nicotinate + H(+)</text>
        <dbReference type="Rhea" id="RHEA:11196"/>
        <dbReference type="ChEBI" id="CHEBI:15378"/>
        <dbReference type="ChEBI" id="CHEBI:15890"/>
        <dbReference type="ChEBI" id="CHEBI:32544"/>
        <dbReference type="ChEBI" id="CHEBI:57502"/>
        <dbReference type="ChEBI" id="CHEBI:57918"/>
        <dbReference type="EC" id="2.4.2.21"/>
    </reaction>
</comment>